<gene>
    <name evidence="1" type="ORF">TorRG33x02_240190</name>
</gene>
<evidence type="ECO:0008006" key="3">
    <source>
        <dbReference type="Google" id="ProtNLM"/>
    </source>
</evidence>
<proteinExistence type="predicted"/>
<dbReference type="PANTHER" id="PTHR47926:SF468">
    <property type="entry name" value="PENTATRICOPEPTIDE REPEAT-CONTAINING PROTEIN"/>
    <property type="match status" value="1"/>
</dbReference>
<dbReference type="GO" id="GO:0003723">
    <property type="term" value="F:RNA binding"/>
    <property type="evidence" value="ECO:0007669"/>
    <property type="project" value="InterPro"/>
</dbReference>
<sequence>MVLEMKVKATVGLSGALLGVARIHRKMELGKYATEKLLELKSHKASNYVLLSNIHVESGRWNEVERIRVLMLERITEKQPGCSWIELGN</sequence>
<reference evidence="2" key="1">
    <citation type="submission" date="2016-06" db="EMBL/GenBank/DDBJ databases">
        <title>Parallel loss of symbiosis genes in relatives of nitrogen-fixing non-legume Parasponia.</title>
        <authorList>
            <person name="Van Velzen R."/>
            <person name="Holmer R."/>
            <person name="Bu F."/>
            <person name="Rutten L."/>
            <person name="Van Zeijl A."/>
            <person name="Liu W."/>
            <person name="Santuari L."/>
            <person name="Cao Q."/>
            <person name="Sharma T."/>
            <person name="Shen D."/>
            <person name="Roswanjaya Y."/>
            <person name="Wardhani T."/>
            <person name="Kalhor M.S."/>
            <person name="Jansen J."/>
            <person name="Van den Hoogen J."/>
            <person name="Gungor B."/>
            <person name="Hartog M."/>
            <person name="Hontelez J."/>
            <person name="Verver J."/>
            <person name="Yang W.-C."/>
            <person name="Schijlen E."/>
            <person name="Repin R."/>
            <person name="Schilthuizen M."/>
            <person name="Schranz E."/>
            <person name="Heidstra R."/>
            <person name="Miyata K."/>
            <person name="Fedorova E."/>
            <person name="Kohlen W."/>
            <person name="Bisseling T."/>
            <person name="Smit S."/>
            <person name="Geurts R."/>
        </authorList>
    </citation>
    <scope>NUCLEOTIDE SEQUENCE [LARGE SCALE GENOMIC DNA]</scope>
    <source>
        <strain evidence="2">cv. RG33-2</strain>
    </source>
</reference>
<dbReference type="EMBL" id="JXTC01000245">
    <property type="protein sequence ID" value="PON77649.1"/>
    <property type="molecule type" value="Genomic_DNA"/>
</dbReference>
<keyword evidence="2" id="KW-1185">Reference proteome</keyword>
<dbReference type="STRING" id="63057.A0A2P5DWK1"/>
<dbReference type="Proteomes" id="UP000237000">
    <property type="component" value="Unassembled WGS sequence"/>
</dbReference>
<comment type="caution">
    <text evidence="1">The sequence shown here is derived from an EMBL/GenBank/DDBJ whole genome shotgun (WGS) entry which is preliminary data.</text>
</comment>
<dbReference type="GO" id="GO:0009451">
    <property type="term" value="P:RNA modification"/>
    <property type="evidence" value="ECO:0007669"/>
    <property type="project" value="InterPro"/>
</dbReference>
<dbReference type="AlphaFoldDB" id="A0A2P5DWK1"/>
<dbReference type="InterPro" id="IPR046960">
    <property type="entry name" value="PPR_At4g14850-like_plant"/>
</dbReference>
<dbReference type="InterPro" id="IPR046848">
    <property type="entry name" value="E_motif"/>
</dbReference>
<protein>
    <recommendedName>
        <fullName evidence="3">Pentatricopeptide repeat</fullName>
    </recommendedName>
</protein>
<dbReference type="OrthoDB" id="1166592at2759"/>
<evidence type="ECO:0000313" key="2">
    <source>
        <dbReference type="Proteomes" id="UP000237000"/>
    </source>
</evidence>
<dbReference type="PANTHER" id="PTHR47926">
    <property type="entry name" value="PENTATRICOPEPTIDE REPEAT-CONTAINING PROTEIN"/>
    <property type="match status" value="1"/>
</dbReference>
<dbReference type="Pfam" id="PF20431">
    <property type="entry name" value="E_motif"/>
    <property type="match status" value="1"/>
</dbReference>
<name>A0A2P5DWK1_TREOI</name>
<evidence type="ECO:0000313" key="1">
    <source>
        <dbReference type="EMBL" id="PON77649.1"/>
    </source>
</evidence>
<dbReference type="InParanoid" id="A0A2P5DWK1"/>
<accession>A0A2P5DWK1</accession>
<organism evidence="1 2">
    <name type="scientific">Trema orientale</name>
    <name type="common">Charcoal tree</name>
    <name type="synonym">Celtis orientalis</name>
    <dbReference type="NCBI Taxonomy" id="63057"/>
    <lineage>
        <taxon>Eukaryota</taxon>
        <taxon>Viridiplantae</taxon>
        <taxon>Streptophyta</taxon>
        <taxon>Embryophyta</taxon>
        <taxon>Tracheophyta</taxon>
        <taxon>Spermatophyta</taxon>
        <taxon>Magnoliopsida</taxon>
        <taxon>eudicotyledons</taxon>
        <taxon>Gunneridae</taxon>
        <taxon>Pentapetalae</taxon>
        <taxon>rosids</taxon>
        <taxon>fabids</taxon>
        <taxon>Rosales</taxon>
        <taxon>Cannabaceae</taxon>
        <taxon>Trema</taxon>
    </lineage>
</organism>